<protein>
    <submittedName>
        <fullName evidence="1">Uncharacterized protein</fullName>
    </submittedName>
</protein>
<evidence type="ECO:0000313" key="2">
    <source>
        <dbReference type="Proteomes" id="UP000308600"/>
    </source>
</evidence>
<accession>A0ACD3AAG9</accession>
<proteinExistence type="predicted"/>
<keyword evidence="2" id="KW-1185">Reference proteome</keyword>
<gene>
    <name evidence="1" type="ORF">BDN72DRAFT_848404</name>
</gene>
<organism evidence="1 2">
    <name type="scientific">Pluteus cervinus</name>
    <dbReference type="NCBI Taxonomy" id="181527"/>
    <lineage>
        <taxon>Eukaryota</taxon>
        <taxon>Fungi</taxon>
        <taxon>Dikarya</taxon>
        <taxon>Basidiomycota</taxon>
        <taxon>Agaricomycotina</taxon>
        <taxon>Agaricomycetes</taxon>
        <taxon>Agaricomycetidae</taxon>
        <taxon>Agaricales</taxon>
        <taxon>Pluteineae</taxon>
        <taxon>Pluteaceae</taxon>
        <taxon>Pluteus</taxon>
    </lineage>
</organism>
<evidence type="ECO:0000313" key="1">
    <source>
        <dbReference type="EMBL" id="TFK62661.1"/>
    </source>
</evidence>
<sequence>MSSIYRPKVIHEILPFEVISLAFSFIDPNDPESGTLPTRLSLVCRTWRDIALDTAHIWTCVHVEVRKRVLTQELLVSIRKWLINSRGLPCRLHLEVSLRRSHELPLSLFSDLIGPIASRLEVLSLRVPARFLNGFFEIKPFKFPLLESFTFRFSADDNSPLVPLTSLPPTAFSESTSLHHLDLRTSSKLGFFSSKTIFPWHTITHLKINDPTISASDALEVFCLSTSLVHCELTMKGWPYSFTPGIGAPAPCIHLDLQVLWLDIPRGVIAPFFRPLSLPKLQDLRIEKKRDWGFNELGRALVALCTRQPIEGLKRFEAHGVGNSGTEPLVEFLGLNPAIETLIIEA</sequence>
<dbReference type="EMBL" id="ML208567">
    <property type="protein sequence ID" value="TFK62661.1"/>
    <property type="molecule type" value="Genomic_DNA"/>
</dbReference>
<reference evidence="1 2" key="1">
    <citation type="journal article" date="2019" name="Nat. Ecol. Evol.">
        <title>Megaphylogeny resolves global patterns of mushroom evolution.</title>
        <authorList>
            <person name="Varga T."/>
            <person name="Krizsan K."/>
            <person name="Foldi C."/>
            <person name="Dima B."/>
            <person name="Sanchez-Garcia M."/>
            <person name="Sanchez-Ramirez S."/>
            <person name="Szollosi G.J."/>
            <person name="Szarkandi J.G."/>
            <person name="Papp V."/>
            <person name="Albert L."/>
            <person name="Andreopoulos W."/>
            <person name="Angelini C."/>
            <person name="Antonin V."/>
            <person name="Barry K.W."/>
            <person name="Bougher N.L."/>
            <person name="Buchanan P."/>
            <person name="Buyck B."/>
            <person name="Bense V."/>
            <person name="Catcheside P."/>
            <person name="Chovatia M."/>
            <person name="Cooper J."/>
            <person name="Damon W."/>
            <person name="Desjardin D."/>
            <person name="Finy P."/>
            <person name="Geml J."/>
            <person name="Haridas S."/>
            <person name="Hughes K."/>
            <person name="Justo A."/>
            <person name="Karasinski D."/>
            <person name="Kautmanova I."/>
            <person name="Kiss B."/>
            <person name="Kocsube S."/>
            <person name="Kotiranta H."/>
            <person name="LaButti K.M."/>
            <person name="Lechner B.E."/>
            <person name="Liimatainen K."/>
            <person name="Lipzen A."/>
            <person name="Lukacs Z."/>
            <person name="Mihaltcheva S."/>
            <person name="Morgado L.N."/>
            <person name="Niskanen T."/>
            <person name="Noordeloos M.E."/>
            <person name="Ohm R.A."/>
            <person name="Ortiz-Santana B."/>
            <person name="Ovrebo C."/>
            <person name="Racz N."/>
            <person name="Riley R."/>
            <person name="Savchenko A."/>
            <person name="Shiryaev A."/>
            <person name="Soop K."/>
            <person name="Spirin V."/>
            <person name="Szebenyi C."/>
            <person name="Tomsovsky M."/>
            <person name="Tulloss R.E."/>
            <person name="Uehling J."/>
            <person name="Grigoriev I.V."/>
            <person name="Vagvolgyi C."/>
            <person name="Papp T."/>
            <person name="Martin F.M."/>
            <person name="Miettinen O."/>
            <person name="Hibbett D.S."/>
            <person name="Nagy L.G."/>
        </authorList>
    </citation>
    <scope>NUCLEOTIDE SEQUENCE [LARGE SCALE GENOMIC DNA]</scope>
    <source>
        <strain evidence="1 2">NL-1719</strain>
    </source>
</reference>
<dbReference type="Proteomes" id="UP000308600">
    <property type="component" value="Unassembled WGS sequence"/>
</dbReference>
<name>A0ACD3AAG9_9AGAR</name>